<dbReference type="AlphaFoldDB" id="A0AA40CZ50"/>
<accession>A0AA40CZ50</accession>
<dbReference type="PANTHER" id="PTHR21357:SF4">
    <property type="entry name" value="FAM172 FAMILY PROTEIN HOMOLOG CG10038"/>
    <property type="match status" value="1"/>
</dbReference>
<protein>
    <submittedName>
        <fullName evidence="3">Arb2 domain-containing protein</fullName>
    </submittedName>
</protein>
<feature type="region of interest" description="Disordered" evidence="1">
    <location>
        <begin position="362"/>
        <end position="394"/>
    </location>
</feature>
<reference evidence="3" key="1">
    <citation type="submission" date="2023-06" db="EMBL/GenBank/DDBJ databases">
        <title>Genome-scale phylogeny and comparative genomics of the fungal order Sordariales.</title>
        <authorList>
            <consortium name="Lawrence Berkeley National Laboratory"/>
            <person name="Hensen N."/>
            <person name="Bonometti L."/>
            <person name="Westerberg I."/>
            <person name="Brannstrom I.O."/>
            <person name="Guillou S."/>
            <person name="Cros-Aarteil S."/>
            <person name="Calhoun S."/>
            <person name="Haridas S."/>
            <person name="Kuo A."/>
            <person name="Mondo S."/>
            <person name="Pangilinan J."/>
            <person name="Riley R."/>
            <person name="Labutti K."/>
            <person name="Andreopoulos B."/>
            <person name="Lipzen A."/>
            <person name="Chen C."/>
            <person name="Yanf M."/>
            <person name="Daum C."/>
            <person name="Ng V."/>
            <person name="Clum A."/>
            <person name="Steindorff A."/>
            <person name="Ohm R."/>
            <person name="Martin F."/>
            <person name="Silar P."/>
            <person name="Natvig D."/>
            <person name="Lalanne C."/>
            <person name="Gautier V."/>
            <person name="Ament-Velasquez S.L."/>
            <person name="Kruys A."/>
            <person name="Hutchinson M.I."/>
            <person name="Powell A.J."/>
            <person name="Barry K."/>
            <person name="Miller A.N."/>
            <person name="Grigoriev I.V."/>
            <person name="Debuchy R."/>
            <person name="Gladieux P."/>
            <person name="Thoren M.H."/>
            <person name="Johannesson H."/>
        </authorList>
    </citation>
    <scope>NUCLEOTIDE SEQUENCE</scope>
    <source>
        <strain evidence="3">SMH2532-1</strain>
    </source>
</reference>
<dbReference type="GO" id="GO:0031048">
    <property type="term" value="P:regulatory ncRNA-mediated heterochromatin formation"/>
    <property type="evidence" value="ECO:0007669"/>
    <property type="project" value="TreeGrafter"/>
</dbReference>
<proteinExistence type="predicted"/>
<dbReference type="InterPro" id="IPR048263">
    <property type="entry name" value="Arb2"/>
</dbReference>
<name>A0AA40CZ50_9PEZI</name>
<feature type="domain" description="Arb2" evidence="2">
    <location>
        <begin position="15"/>
        <end position="299"/>
    </location>
</feature>
<feature type="compositionally biased region" description="Acidic residues" evidence="1">
    <location>
        <begin position="377"/>
        <end position="394"/>
    </location>
</feature>
<evidence type="ECO:0000259" key="2">
    <source>
        <dbReference type="Pfam" id="PF22749"/>
    </source>
</evidence>
<organism evidence="3 4">
    <name type="scientific">Cercophora newfieldiana</name>
    <dbReference type="NCBI Taxonomy" id="92897"/>
    <lineage>
        <taxon>Eukaryota</taxon>
        <taxon>Fungi</taxon>
        <taxon>Dikarya</taxon>
        <taxon>Ascomycota</taxon>
        <taxon>Pezizomycotina</taxon>
        <taxon>Sordariomycetes</taxon>
        <taxon>Sordariomycetidae</taxon>
        <taxon>Sordariales</taxon>
        <taxon>Lasiosphaeriaceae</taxon>
        <taxon>Cercophora</taxon>
    </lineage>
</organism>
<dbReference type="GO" id="GO:0005634">
    <property type="term" value="C:nucleus"/>
    <property type="evidence" value="ECO:0007669"/>
    <property type="project" value="TreeGrafter"/>
</dbReference>
<dbReference type="Pfam" id="PF22749">
    <property type="entry name" value="Arb2"/>
    <property type="match status" value="1"/>
</dbReference>
<evidence type="ECO:0000256" key="1">
    <source>
        <dbReference type="SAM" id="MobiDB-lite"/>
    </source>
</evidence>
<evidence type="ECO:0000313" key="4">
    <source>
        <dbReference type="Proteomes" id="UP001174936"/>
    </source>
</evidence>
<dbReference type="InterPro" id="IPR053858">
    <property type="entry name" value="Arb2_dom"/>
</dbReference>
<feature type="compositionally biased region" description="Basic and acidic residues" evidence="1">
    <location>
        <begin position="362"/>
        <end position="376"/>
    </location>
</feature>
<comment type="caution">
    <text evidence="3">The sequence shown here is derived from an EMBL/GenBank/DDBJ whole genome shotgun (WGS) entry which is preliminary data.</text>
</comment>
<dbReference type="GO" id="GO:0035197">
    <property type="term" value="F:siRNA binding"/>
    <property type="evidence" value="ECO:0007669"/>
    <property type="project" value="TreeGrafter"/>
</dbReference>
<dbReference type="EMBL" id="JAULSV010000001">
    <property type="protein sequence ID" value="KAK0656781.1"/>
    <property type="molecule type" value="Genomic_DNA"/>
</dbReference>
<dbReference type="PANTHER" id="PTHR21357">
    <property type="entry name" value="FAM172 FAMILY PROTEIN HOMOLOG CG10038"/>
    <property type="match status" value="1"/>
</dbReference>
<keyword evidence="4" id="KW-1185">Reference proteome</keyword>
<sequence length="394" mass="43603">MFRRRWSGLPVDPIYPSNLSELGYFINDQDEIRSLENPDCYFNFFLTKNERWNDRRGFALNESINNVVSSRLDDLGLKKLLLPLGTTDPNEKHAPIRVSPDLDTKSRVVLIFGEPNQALGICAYRICDGPGGINKGSMVGFVKALQEQRSSDTDDSPPGIVLANMGELWWWPEGKKGLPQPARQRIPMSSAVHLDRVYSRGTNTIPENGNRKEHVRYMFEKVLPAIGSKGAKIDIIAIGESAEEVEGYLNNGDVWARVGGQLNSMVILSGFYDSADFTCDGFKTFIKERARAYIPEGSPADTPIAGPSGNPGCPAFTSFGCPVFSAGEECNMTELILVEAEACILKWLQLVAEQGEKYKNPDTEIFEDARRGHSAETEESEAAGEEGEEGLEPW</sequence>
<dbReference type="Proteomes" id="UP001174936">
    <property type="component" value="Unassembled WGS sequence"/>
</dbReference>
<gene>
    <name evidence="3" type="ORF">B0T16DRAFT_366432</name>
</gene>
<evidence type="ECO:0000313" key="3">
    <source>
        <dbReference type="EMBL" id="KAK0656781.1"/>
    </source>
</evidence>